<name>U7D7X4_9BACT</name>
<evidence type="ECO:0000256" key="1">
    <source>
        <dbReference type="PIRSR" id="PIRSR016487-1"/>
    </source>
</evidence>
<feature type="active site" description="Proton acceptor" evidence="1">
    <location>
        <position position="32"/>
    </location>
</feature>
<dbReference type="Gene3D" id="2.40.320.10">
    <property type="entry name" value="Hypothetical Protein Pfu-838710-001"/>
    <property type="match status" value="1"/>
</dbReference>
<protein>
    <submittedName>
        <fullName evidence="3">Adenylate cyclase</fullName>
    </submittedName>
</protein>
<dbReference type="SUPFAM" id="SSF55154">
    <property type="entry name" value="CYTH-like phosphatases"/>
    <property type="match status" value="1"/>
</dbReference>
<dbReference type="InterPro" id="IPR012042">
    <property type="entry name" value="NeuTTM/CthTTM-like"/>
</dbReference>
<evidence type="ECO:0000313" key="3">
    <source>
        <dbReference type="EMBL" id="ERP31192.1"/>
    </source>
</evidence>
<organism evidence="3 4">
    <name type="scientific">Chitinivibrio alkaliphilus ACht1</name>
    <dbReference type="NCBI Taxonomy" id="1313304"/>
    <lineage>
        <taxon>Bacteria</taxon>
        <taxon>Pseudomonadati</taxon>
        <taxon>Fibrobacterota</taxon>
        <taxon>Chitinivibrionia</taxon>
        <taxon>Chitinivibrionales</taxon>
        <taxon>Chitinivibrionaceae</taxon>
        <taxon>Chitinivibrio</taxon>
    </lineage>
</organism>
<reference evidence="3 4" key="1">
    <citation type="journal article" date="2013" name="Environ. Microbiol.">
        <title>Genome analysis of Chitinivibrio alkaliphilus gen. nov., sp. nov., a novel extremely haloalkaliphilic anaerobic chitinolytic bacterium from the candidate phylum Termite Group 3.</title>
        <authorList>
            <person name="Sorokin D.Y."/>
            <person name="Gumerov V.M."/>
            <person name="Rakitin A.L."/>
            <person name="Beletsky A.V."/>
            <person name="Damste J.S."/>
            <person name="Muyzer G."/>
            <person name="Mardanov A.V."/>
            <person name="Ravin N.V."/>
        </authorList>
    </citation>
    <scope>NUCLEOTIDE SEQUENCE [LARGE SCALE GENOMIC DNA]</scope>
    <source>
        <strain evidence="3 4">ACht1</strain>
    </source>
</reference>
<keyword evidence="4" id="KW-1185">Reference proteome</keyword>
<accession>U7D7X4</accession>
<dbReference type="InterPro" id="IPR033469">
    <property type="entry name" value="CYTH-like_dom_sf"/>
</dbReference>
<dbReference type="PIRSF" id="PIRSF016487">
    <property type="entry name" value="CYTH_UCP016487"/>
    <property type="match status" value="1"/>
</dbReference>
<dbReference type="PANTHER" id="PTHR40114:SF1">
    <property type="entry name" value="SLR0698 PROTEIN"/>
    <property type="match status" value="1"/>
</dbReference>
<dbReference type="OrthoDB" id="9805588at2"/>
<feature type="domain" description="CYTH" evidence="2">
    <location>
        <begin position="4"/>
        <end position="152"/>
    </location>
</feature>
<dbReference type="eggNOG" id="COG2954">
    <property type="taxonomic scope" value="Bacteria"/>
</dbReference>
<dbReference type="RefSeq" id="WP_022637330.1">
    <property type="nucleotide sequence ID" value="NZ_ASJR01000017.1"/>
</dbReference>
<dbReference type="PANTHER" id="PTHR40114">
    <property type="entry name" value="SLR0698 PROTEIN"/>
    <property type="match status" value="1"/>
</dbReference>
<gene>
    <name evidence="3" type="ORF">CALK_1905</name>
</gene>
<dbReference type="SMART" id="SM01118">
    <property type="entry name" value="CYTH"/>
    <property type="match status" value="1"/>
</dbReference>
<dbReference type="InterPro" id="IPR023577">
    <property type="entry name" value="CYTH_domain"/>
</dbReference>
<sequence length="156" mass="18723">MVHTQEIERQFLVKKLPDNLSQYPYTDIKQGYLSIEDDREVRLRQAGTVFTLTVKQGQGEVREEEEILLKEKDFTLLWRLTEGRRVVKRRYHLPYTHLQLELDIYYEELNGFYSVEVEFENRASSAAFVPPAWFGREVTHDERYKNKHICNGRIRQ</sequence>
<evidence type="ECO:0000313" key="4">
    <source>
        <dbReference type="Proteomes" id="UP000017148"/>
    </source>
</evidence>
<dbReference type="STRING" id="1313304.CALK_1905"/>
<comment type="caution">
    <text evidence="3">The sequence shown here is derived from an EMBL/GenBank/DDBJ whole genome shotgun (WGS) entry which is preliminary data.</text>
</comment>
<dbReference type="AlphaFoldDB" id="U7D7X4"/>
<dbReference type="EMBL" id="ASJR01000017">
    <property type="protein sequence ID" value="ERP31192.1"/>
    <property type="molecule type" value="Genomic_DNA"/>
</dbReference>
<proteinExistence type="predicted"/>
<evidence type="ECO:0000259" key="2">
    <source>
        <dbReference type="SMART" id="SM01118"/>
    </source>
</evidence>
<dbReference type="Proteomes" id="UP000017148">
    <property type="component" value="Unassembled WGS sequence"/>
</dbReference>